<dbReference type="Pfam" id="PF05505">
    <property type="entry name" value="Ebola_NP"/>
    <property type="match status" value="1"/>
</dbReference>
<keyword evidence="10" id="KW-1035">Host cytoplasm</keyword>
<organism evidence="14">
    <name type="scientific">Wenling frogfish filovirus</name>
    <dbReference type="NCBI Taxonomy" id="2116487"/>
    <lineage>
        <taxon>Viruses</taxon>
        <taxon>Riboviria</taxon>
        <taxon>Orthornavirae</taxon>
        <taxon>Negarnaviricota</taxon>
        <taxon>Haploviricotina</taxon>
        <taxon>Monjiviricetes</taxon>
        <taxon>Mononegavirales</taxon>
        <taxon>Filoviridae</taxon>
        <taxon>Striavirus</taxon>
        <taxon>Striavirus antennarii</taxon>
    </lineage>
</organism>
<dbReference type="GO" id="GO:0030430">
    <property type="term" value="C:host cell cytoplasm"/>
    <property type="evidence" value="ECO:0007669"/>
    <property type="project" value="UniProtKB-SubCell"/>
</dbReference>
<name>A0A2P1GML8_9MONO</name>
<evidence type="ECO:0000256" key="1">
    <source>
        <dbReference type="ARBA" id="ARBA00004192"/>
    </source>
</evidence>
<dbReference type="GO" id="GO:0019013">
    <property type="term" value="C:viral nucleocapsid"/>
    <property type="evidence" value="ECO:0007669"/>
    <property type="project" value="UniProtKB-KW"/>
</dbReference>
<dbReference type="Proteomes" id="UP000297055">
    <property type="component" value="Segment"/>
</dbReference>
<dbReference type="GO" id="GO:0019074">
    <property type="term" value="P:viral RNA genome packaging"/>
    <property type="evidence" value="ECO:0007669"/>
    <property type="project" value="InterPro"/>
</dbReference>
<keyword evidence="8" id="KW-0946">Virion</keyword>
<comment type="similarity">
    <text evidence="3">Belongs to the filoviruses nucleoprotein family.</text>
</comment>
<comment type="subcellular location">
    <subcellularLocation>
        <location evidence="1">Host cytoplasm</location>
    </subcellularLocation>
    <subcellularLocation>
        <location evidence="2">Virion</location>
    </subcellularLocation>
</comment>
<evidence type="ECO:0000256" key="12">
    <source>
        <dbReference type="ARBA" id="ARBA00033344"/>
    </source>
</evidence>
<evidence type="ECO:0000256" key="13">
    <source>
        <dbReference type="SAM" id="MobiDB-lite"/>
    </source>
</evidence>
<dbReference type="GO" id="GO:0003723">
    <property type="term" value="F:RNA binding"/>
    <property type="evidence" value="ECO:0007669"/>
    <property type="project" value="UniProtKB-KW"/>
</dbReference>
<evidence type="ECO:0000256" key="2">
    <source>
        <dbReference type="ARBA" id="ARBA00004328"/>
    </source>
</evidence>
<feature type="region of interest" description="Disordered" evidence="13">
    <location>
        <begin position="433"/>
        <end position="511"/>
    </location>
</feature>
<evidence type="ECO:0000256" key="6">
    <source>
        <dbReference type="ARBA" id="ARBA00022553"/>
    </source>
</evidence>
<dbReference type="GO" id="GO:0019029">
    <property type="term" value="C:helical viral capsid"/>
    <property type="evidence" value="ECO:0007669"/>
    <property type="project" value="UniProtKB-KW"/>
</dbReference>
<evidence type="ECO:0000256" key="7">
    <source>
        <dbReference type="ARBA" id="ARBA00022561"/>
    </source>
</evidence>
<keyword evidence="15" id="KW-1185">Reference proteome</keyword>
<evidence type="ECO:0000313" key="14">
    <source>
        <dbReference type="EMBL" id="AVM87232.1"/>
    </source>
</evidence>
<evidence type="ECO:0000256" key="3">
    <source>
        <dbReference type="ARBA" id="ARBA00005492"/>
    </source>
</evidence>
<keyword evidence="14" id="KW-0543">Viral nucleoprotein</keyword>
<evidence type="ECO:0000256" key="4">
    <source>
        <dbReference type="ARBA" id="ARBA00014389"/>
    </source>
</evidence>
<dbReference type="KEGG" id="vg:65100075"/>
<keyword evidence="6" id="KW-0597">Phosphoprotein</keyword>
<evidence type="ECO:0000256" key="11">
    <source>
        <dbReference type="ARBA" id="ARBA00023274"/>
    </source>
</evidence>
<feature type="compositionally biased region" description="Acidic residues" evidence="13">
    <location>
        <begin position="449"/>
        <end position="468"/>
    </location>
</feature>
<sequence>MDANQVKIFSDIASTPSDSYVSRSKLRVYASKAPDLLYGLLVAALLDPELPRSTAASVFVSLFIGHFYRGDITSFSTSSIAKELTKFGHNLIYVEVDIDVASRTIISPKASRLSQYIKKAELLTDRTLERFITYLAAMMPKLMISIDAVHAKVVKTDAVLKSQGIPSLGDVLIHKATVTTVRAHLMDSFPGKYLLIKLTISQVSSGSVCGGQIKTLIDQARMAGLVLIKLFTDHLISGSGGKGNKSWHPILSLKDLEREAGDMVAAINGISAHGDLAPFARILGLSGVEKVEYGKFPKLAAVIVGIGQAHNSSLNLMVVGAAHKPLCEAARLFEESRKKDGEAKLGGMFPTQVTQAEKRRLADFHKDMTKATEESLKAAKAAQMRTLQAIRASVGGPGSAVGQPKMVTFEDERDEEHHVGNLTVRRRHREYDSDDYSYSIDQAEYGFDPPEEDLDDEVDDEDEEDEEVGPPPPPGESRPPGDGPTWTPPPPATGGPSAPSRDVNRNQIPPPASGFNCVEVAGHFGLQAGNKRYTAQDYTAWDKEDLPKDVADFQQGSQILTTHGALIAGVEADCKSIRCIFDKKPFTFPQDYRNKDLLTMMFPKTDKYKKYCLLYGTRELSVLRVNNTTLHYALFNGSRDIQAGLLKGQSYYGTAGKEILT</sequence>
<dbReference type="GeneID" id="65100075"/>
<dbReference type="RefSeq" id="YP_010085036.1">
    <property type="nucleotide sequence ID" value="NC_055175.1"/>
</dbReference>
<dbReference type="GO" id="GO:1990904">
    <property type="term" value="C:ribonucleoprotein complex"/>
    <property type="evidence" value="ECO:0007669"/>
    <property type="project" value="UniProtKB-KW"/>
</dbReference>
<dbReference type="EMBL" id="MG599980">
    <property type="protein sequence ID" value="AVM87232.1"/>
    <property type="molecule type" value="Viral_cRNA"/>
</dbReference>
<proteinExistence type="inferred from homology"/>
<keyword evidence="7" id="KW-0167">Capsid protein</keyword>
<accession>A0A2P1GML8</accession>
<evidence type="ECO:0000313" key="15">
    <source>
        <dbReference type="Proteomes" id="UP000297055"/>
    </source>
</evidence>
<evidence type="ECO:0000256" key="5">
    <source>
        <dbReference type="ARBA" id="ARBA00022497"/>
    </source>
</evidence>
<protein>
    <recommendedName>
        <fullName evidence="4">Nucleoprotein</fullName>
    </recommendedName>
    <alternativeName>
        <fullName evidence="12">Nucleocapsid protein</fullName>
    </alternativeName>
</protein>
<reference evidence="14" key="1">
    <citation type="journal article" date="2018" name="Nature">
        <title>The evolutionary history of vertebrate RNA viruses.</title>
        <authorList>
            <person name="Shi M."/>
            <person name="Lin X.D."/>
            <person name="Chen X."/>
            <person name="Tian J.H."/>
            <person name="Chen L.J."/>
            <person name="Li K."/>
            <person name="Wang W."/>
            <person name="Eden J.S."/>
            <person name="Shen J.J."/>
            <person name="Liu L."/>
            <person name="Holmes E.C."/>
            <person name="Zhang Y.Z."/>
        </authorList>
    </citation>
    <scope>NUCLEOTIDE SEQUENCE [LARGE SCALE GENOMIC DNA]</scope>
    <source>
        <strain evidence="14">XYHYS28627</strain>
    </source>
</reference>
<keyword evidence="5" id="KW-1139">Helical capsid protein</keyword>
<evidence type="ECO:0000256" key="9">
    <source>
        <dbReference type="ARBA" id="ARBA00022884"/>
    </source>
</evidence>
<keyword evidence="11" id="KW-0687">Ribonucleoprotein</keyword>
<dbReference type="InterPro" id="IPR008609">
    <property type="entry name" value="Ebola_NP"/>
</dbReference>
<evidence type="ECO:0000256" key="10">
    <source>
        <dbReference type="ARBA" id="ARBA00023200"/>
    </source>
</evidence>
<keyword evidence="9" id="KW-0694">RNA-binding</keyword>
<evidence type="ECO:0000256" key="8">
    <source>
        <dbReference type="ARBA" id="ARBA00022844"/>
    </source>
</evidence>